<dbReference type="InterPro" id="IPR018484">
    <property type="entry name" value="FGGY_N"/>
</dbReference>
<accession>A0ABQ2DB98</accession>
<evidence type="ECO:0000256" key="4">
    <source>
        <dbReference type="RuleBase" id="RU003733"/>
    </source>
</evidence>
<dbReference type="Gene3D" id="3.30.420.40">
    <property type="match status" value="2"/>
</dbReference>
<dbReference type="InterPro" id="IPR043129">
    <property type="entry name" value="ATPase_NBD"/>
</dbReference>
<dbReference type="PANTHER" id="PTHR43095:SF5">
    <property type="entry name" value="XYLULOSE KINASE"/>
    <property type="match status" value="1"/>
</dbReference>
<keyword evidence="3 4" id="KW-0418">Kinase</keyword>
<evidence type="ECO:0000259" key="5">
    <source>
        <dbReference type="Pfam" id="PF00370"/>
    </source>
</evidence>
<comment type="caution">
    <text evidence="7">The sequence shown here is derived from an EMBL/GenBank/DDBJ whole genome shotgun (WGS) entry which is preliminary data.</text>
</comment>
<dbReference type="Pfam" id="PF00370">
    <property type="entry name" value="FGGY_N"/>
    <property type="match status" value="1"/>
</dbReference>
<dbReference type="InterPro" id="IPR050406">
    <property type="entry name" value="FGGY_Carb_Kinase"/>
</dbReference>
<protein>
    <submittedName>
        <fullName evidence="7">Sugar kinase</fullName>
    </submittedName>
</protein>
<dbReference type="Proteomes" id="UP000632222">
    <property type="component" value="Unassembled WGS sequence"/>
</dbReference>
<evidence type="ECO:0000313" key="8">
    <source>
        <dbReference type="Proteomes" id="UP000632222"/>
    </source>
</evidence>
<dbReference type="InterPro" id="IPR000577">
    <property type="entry name" value="Carb_kinase_FGGY"/>
</dbReference>
<dbReference type="SUPFAM" id="SSF53067">
    <property type="entry name" value="Actin-like ATPase domain"/>
    <property type="match status" value="2"/>
</dbReference>
<dbReference type="EMBL" id="BMOD01000023">
    <property type="protein sequence ID" value="GGJ51643.1"/>
    <property type="molecule type" value="Genomic_DNA"/>
</dbReference>
<dbReference type="InterPro" id="IPR018485">
    <property type="entry name" value="FGGY_C"/>
</dbReference>
<evidence type="ECO:0000313" key="7">
    <source>
        <dbReference type="EMBL" id="GGJ51643.1"/>
    </source>
</evidence>
<gene>
    <name evidence="7" type="ORF">GCM10008938_42040</name>
</gene>
<name>A0ABQ2DB98_9DEIO</name>
<dbReference type="PIRSF" id="PIRSF000538">
    <property type="entry name" value="GlpK"/>
    <property type="match status" value="1"/>
</dbReference>
<dbReference type="InterPro" id="IPR018483">
    <property type="entry name" value="Carb_kinase_FGGY_CS"/>
</dbReference>
<dbReference type="CDD" id="cd07804">
    <property type="entry name" value="ASKHA_NBD_FGGY_RrXK-like"/>
    <property type="match status" value="1"/>
</dbReference>
<dbReference type="GO" id="GO:0016301">
    <property type="term" value="F:kinase activity"/>
    <property type="evidence" value="ECO:0007669"/>
    <property type="project" value="UniProtKB-KW"/>
</dbReference>
<dbReference type="RefSeq" id="WP_189006461.1">
    <property type="nucleotide sequence ID" value="NZ_BMOD01000023.1"/>
</dbReference>
<evidence type="ECO:0000259" key="6">
    <source>
        <dbReference type="Pfam" id="PF02782"/>
    </source>
</evidence>
<reference evidence="8" key="1">
    <citation type="journal article" date="2019" name="Int. J. Syst. Evol. Microbiol.">
        <title>The Global Catalogue of Microorganisms (GCM) 10K type strain sequencing project: providing services to taxonomists for standard genome sequencing and annotation.</title>
        <authorList>
            <consortium name="The Broad Institute Genomics Platform"/>
            <consortium name="The Broad Institute Genome Sequencing Center for Infectious Disease"/>
            <person name="Wu L."/>
            <person name="Ma J."/>
        </authorList>
    </citation>
    <scope>NUCLEOTIDE SEQUENCE [LARGE SCALE GENOMIC DNA]</scope>
    <source>
        <strain evidence="8">JCM 14370</strain>
    </source>
</reference>
<proteinExistence type="inferred from homology"/>
<keyword evidence="2 4" id="KW-0808">Transferase</keyword>
<organism evidence="7 8">
    <name type="scientific">Deinococcus roseus</name>
    <dbReference type="NCBI Taxonomy" id="392414"/>
    <lineage>
        <taxon>Bacteria</taxon>
        <taxon>Thermotogati</taxon>
        <taxon>Deinococcota</taxon>
        <taxon>Deinococci</taxon>
        <taxon>Deinococcales</taxon>
        <taxon>Deinococcaceae</taxon>
        <taxon>Deinococcus</taxon>
    </lineage>
</organism>
<comment type="similarity">
    <text evidence="1 4">Belongs to the FGGY kinase family.</text>
</comment>
<dbReference type="PROSITE" id="PS00445">
    <property type="entry name" value="FGGY_KINASES_2"/>
    <property type="match status" value="1"/>
</dbReference>
<evidence type="ECO:0000256" key="1">
    <source>
        <dbReference type="ARBA" id="ARBA00009156"/>
    </source>
</evidence>
<dbReference type="PANTHER" id="PTHR43095">
    <property type="entry name" value="SUGAR KINASE"/>
    <property type="match status" value="1"/>
</dbReference>
<keyword evidence="8" id="KW-1185">Reference proteome</keyword>
<feature type="domain" description="Carbohydrate kinase FGGY C-terminal" evidence="6">
    <location>
        <begin position="260"/>
        <end position="443"/>
    </location>
</feature>
<sequence length="500" mass="54300">MPELLLGIDVGTGSTKGVLTDLQGNIMKTHVIEHGVSTPHPGWAEQDADQIWWGDVVQVCRHLLDGAPHQGADVVAVAVSAIGPCLLPLDEQGRPLRPGILYGVDTRATAEIEELNALLGEENIFRFSQMQFTSQAIGPKIRWLQKHEPEVWKATRTLTTASSYLVFQLTGKHVMDRHTASHYMPLMDSQTLQWSDTYAEHICPLSMLPELGWSDELAGAVTPAAAEITGLKAGTPVTVGAVDALSEGLSVGVSEPGDLMVMYGSTTFFILVQDTPTPDPRVWTVGGAFAGQHNLAAGMATTGALTGWFKHQLAGDRSFSELFQEATTIQAGSEGLLVLPYFSGERTPVNDPRASGIFAGLTLLHTRAHLFRAILEGVAFGIRHNLEAFSDLGASIKRIVAVGGGAQSTFWPQMVSDVCGVEQILPRTTVGASYGNAFLAGLATGRLQKADLQHWAQAREVLRPDRSNHAIYSELYPQYLALYQNNREVMHQLHAFRDRH</sequence>
<feature type="domain" description="Carbohydrate kinase FGGY N-terminal" evidence="5">
    <location>
        <begin position="5"/>
        <end position="245"/>
    </location>
</feature>
<dbReference type="Pfam" id="PF02782">
    <property type="entry name" value="FGGY_C"/>
    <property type="match status" value="1"/>
</dbReference>
<evidence type="ECO:0000256" key="3">
    <source>
        <dbReference type="ARBA" id="ARBA00022777"/>
    </source>
</evidence>
<evidence type="ECO:0000256" key="2">
    <source>
        <dbReference type="ARBA" id="ARBA00022679"/>
    </source>
</evidence>